<dbReference type="EMBL" id="GDQN01008481">
    <property type="protein sequence ID" value="JAT82573.1"/>
    <property type="molecule type" value="Transcribed_RNA"/>
</dbReference>
<gene>
    <name evidence="1" type="ORF">g.17577</name>
</gene>
<dbReference type="OrthoDB" id="8061355at2759"/>
<feature type="non-terminal residue" evidence="1">
    <location>
        <position position="117"/>
    </location>
</feature>
<sequence>QLDSTSEDLVKMVRDMYPGILETVVRTALNEDKTYKSLSTHSQEIMCNGLSNAVGYLELANNVPKEVLVQTMCNISTAIEEGLKRESIFGKAIATIRSANHKVFDDVKWTVLIGGLK</sequence>
<reference evidence="1" key="1">
    <citation type="submission" date="2015-09" db="EMBL/GenBank/DDBJ databases">
        <title>De novo assembly of Pectinophora gossypiella (Pink Bollworm) gut transcriptome.</title>
        <authorList>
            <person name="Tassone E.E."/>
        </authorList>
    </citation>
    <scope>NUCLEOTIDE SEQUENCE</scope>
</reference>
<proteinExistence type="predicted"/>
<dbReference type="AlphaFoldDB" id="A0A1E1W6G9"/>
<feature type="non-terminal residue" evidence="1">
    <location>
        <position position="1"/>
    </location>
</feature>
<organism evidence="1">
    <name type="scientific">Pectinophora gossypiella</name>
    <name type="common">Cotton pink bollworm</name>
    <name type="synonym">Depressaria gossypiella</name>
    <dbReference type="NCBI Taxonomy" id="13191"/>
    <lineage>
        <taxon>Eukaryota</taxon>
        <taxon>Metazoa</taxon>
        <taxon>Ecdysozoa</taxon>
        <taxon>Arthropoda</taxon>
        <taxon>Hexapoda</taxon>
        <taxon>Insecta</taxon>
        <taxon>Pterygota</taxon>
        <taxon>Neoptera</taxon>
        <taxon>Endopterygota</taxon>
        <taxon>Lepidoptera</taxon>
        <taxon>Glossata</taxon>
        <taxon>Ditrysia</taxon>
        <taxon>Gelechioidea</taxon>
        <taxon>Gelechiidae</taxon>
        <taxon>Apatetrinae</taxon>
        <taxon>Pectinophora</taxon>
    </lineage>
</organism>
<protein>
    <submittedName>
        <fullName evidence="1">Uncharacterized protein</fullName>
    </submittedName>
</protein>
<name>A0A1E1W6G9_PECGO</name>
<evidence type="ECO:0000313" key="1">
    <source>
        <dbReference type="EMBL" id="JAT82573.1"/>
    </source>
</evidence>
<accession>A0A1E1W6G9</accession>